<sequence length="178" mass="19609">MAGGLSLNQYLRDKMKIMAKEASPLTNIIGCEGFDVQTAVARGAVYHGIQANSQSYQPIVQVSGRASGEGYGLESSADRSILWLVNPGDELSAGGQNRRPVPPQAVWQGRDGCFYVNMYRQEGPDAIPGFASCLSWNAVGELQNLGFNFHWDGTRMHYVLLYQGNQQVPLTIENYYDL</sequence>
<protein>
    <submittedName>
        <fullName evidence="1">Uncharacterized protein</fullName>
    </submittedName>
</protein>
<organism evidence="1 2">
    <name type="scientific">Fusarium napiforme</name>
    <dbReference type="NCBI Taxonomy" id="42672"/>
    <lineage>
        <taxon>Eukaryota</taxon>
        <taxon>Fungi</taxon>
        <taxon>Dikarya</taxon>
        <taxon>Ascomycota</taxon>
        <taxon>Pezizomycotina</taxon>
        <taxon>Sordariomycetes</taxon>
        <taxon>Hypocreomycetidae</taxon>
        <taxon>Hypocreales</taxon>
        <taxon>Nectriaceae</taxon>
        <taxon>Fusarium</taxon>
        <taxon>Fusarium fujikuroi species complex</taxon>
    </lineage>
</organism>
<proteinExistence type="predicted"/>
<keyword evidence="2" id="KW-1185">Reference proteome</keyword>
<evidence type="ECO:0000313" key="1">
    <source>
        <dbReference type="EMBL" id="KAF5552487.1"/>
    </source>
</evidence>
<name>A0A8H5N4R4_9HYPO</name>
<dbReference type="AlphaFoldDB" id="A0A8H5N4R4"/>
<comment type="caution">
    <text evidence="1">The sequence shown here is derived from an EMBL/GenBank/DDBJ whole genome shotgun (WGS) entry which is preliminary data.</text>
</comment>
<gene>
    <name evidence="1" type="ORF">FNAPI_7076</name>
</gene>
<reference evidence="1 2" key="1">
    <citation type="submission" date="2020-05" db="EMBL/GenBank/DDBJ databases">
        <title>Identification and distribution of gene clusters putatively required for synthesis of sphingolipid metabolism inhibitors in phylogenetically diverse species of the filamentous fungus Fusarium.</title>
        <authorList>
            <person name="Kim H.-S."/>
            <person name="Busman M."/>
            <person name="Brown D.W."/>
            <person name="Divon H."/>
            <person name="Uhlig S."/>
            <person name="Proctor R.H."/>
        </authorList>
    </citation>
    <scope>NUCLEOTIDE SEQUENCE [LARGE SCALE GENOMIC DNA]</scope>
    <source>
        <strain evidence="1 2">NRRL 25196</strain>
    </source>
</reference>
<accession>A0A8H5N4R4</accession>
<evidence type="ECO:0000313" key="2">
    <source>
        <dbReference type="Proteomes" id="UP000574317"/>
    </source>
</evidence>
<dbReference type="EMBL" id="JAAOAO010000260">
    <property type="protein sequence ID" value="KAF5552487.1"/>
    <property type="molecule type" value="Genomic_DNA"/>
</dbReference>
<dbReference type="Proteomes" id="UP000574317">
    <property type="component" value="Unassembled WGS sequence"/>
</dbReference>